<feature type="region of interest" description="Disordered" evidence="2">
    <location>
        <begin position="631"/>
        <end position="672"/>
    </location>
</feature>
<organism evidence="4 5">
    <name type="scientific">Mucor saturninus</name>
    <dbReference type="NCBI Taxonomy" id="64648"/>
    <lineage>
        <taxon>Eukaryota</taxon>
        <taxon>Fungi</taxon>
        <taxon>Fungi incertae sedis</taxon>
        <taxon>Mucoromycota</taxon>
        <taxon>Mucoromycotina</taxon>
        <taxon>Mucoromycetes</taxon>
        <taxon>Mucorales</taxon>
        <taxon>Mucorineae</taxon>
        <taxon>Mucoraceae</taxon>
        <taxon>Mucor</taxon>
    </lineage>
</organism>
<evidence type="ECO:0000259" key="3">
    <source>
        <dbReference type="Pfam" id="PF23553"/>
    </source>
</evidence>
<evidence type="ECO:0000256" key="2">
    <source>
        <dbReference type="SAM" id="MobiDB-lite"/>
    </source>
</evidence>
<feature type="compositionally biased region" description="Low complexity" evidence="2">
    <location>
        <begin position="812"/>
        <end position="834"/>
    </location>
</feature>
<reference evidence="4" key="1">
    <citation type="submission" date="2020-12" db="EMBL/GenBank/DDBJ databases">
        <title>Metabolic potential, ecology and presence of endohyphal bacteria is reflected in genomic diversity of Mucoromycotina.</title>
        <authorList>
            <person name="Muszewska A."/>
            <person name="Okrasinska A."/>
            <person name="Steczkiewicz K."/>
            <person name="Drgas O."/>
            <person name="Orlowska M."/>
            <person name="Perlinska-Lenart U."/>
            <person name="Aleksandrzak-Piekarczyk T."/>
            <person name="Szatraj K."/>
            <person name="Zielenkiewicz U."/>
            <person name="Pilsyk S."/>
            <person name="Malc E."/>
            <person name="Mieczkowski P."/>
            <person name="Kruszewska J.S."/>
            <person name="Biernat P."/>
            <person name="Pawlowska J."/>
        </authorList>
    </citation>
    <scope>NUCLEOTIDE SEQUENCE</scope>
    <source>
        <strain evidence="4">WA0000017839</strain>
    </source>
</reference>
<feature type="compositionally biased region" description="Low complexity" evidence="2">
    <location>
        <begin position="644"/>
        <end position="653"/>
    </location>
</feature>
<comment type="caution">
    <text evidence="4">The sequence shown here is derived from an EMBL/GenBank/DDBJ whole genome shotgun (WGS) entry which is preliminary data.</text>
</comment>
<evidence type="ECO:0000313" key="4">
    <source>
        <dbReference type="EMBL" id="KAG2197648.1"/>
    </source>
</evidence>
<keyword evidence="5" id="KW-1185">Reference proteome</keyword>
<dbReference type="Proteomes" id="UP000603453">
    <property type="component" value="Unassembled WGS sequence"/>
</dbReference>
<name>A0A8H7UZC7_9FUNG</name>
<dbReference type="SUPFAM" id="SSF52047">
    <property type="entry name" value="RNI-like"/>
    <property type="match status" value="1"/>
</dbReference>
<feature type="region of interest" description="Disordered" evidence="2">
    <location>
        <begin position="812"/>
        <end position="865"/>
    </location>
</feature>
<feature type="compositionally biased region" description="Low complexity" evidence="2">
    <location>
        <begin position="853"/>
        <end position="865"/>
    </location>
</feature>
<feature type="domain" description="NELF-A N-terminal" evidence="3">
    <location>
        <begin position="431"/>
        <end position="545"/>
    </location>
</feature>
<dbReference type="AlphaFoldDB" id="A0A8H7UZC7"/>
<dbReference type="Gene3D" id="3.80.10.10">
    <property type="entry name" value="Ribonuclease Inhibitor"/>
    <property type="match status" value="1"/>
</dbReference>
<sequence>MALLKLPSEILEDIIHLSSAVDKKDTHQFHGWRYPEYTHADLKNIALCCRYLYILVAPFLWRYKEFILPREDDEKHQRHIKVQMATDLLSKRALFQKNYALGDYVRSLSRDLTNGPHYDLSNSQLMAQLVVNLRALRIDFHPKERSELYGLRYFFKYCPHLSELYLTHCRDTFDDFLALIEFQPPLISLTLTDCTIKESTFAQFPSSLNRLQHLLLQQVLIEPSIPTKSNTHLIDPNQFIHPFHYLNSKSTPIPSSLYHSFFTQQSLTHLALNDSVSHSLVSDIVHHSPLLEKLAIVLHDLDPLHVSQCIHHISQLSRLYILSLAFRKYYPLSKECEKLPCHVPSATWLHFASHFPHLTLLYISATRLLVDANFIPTLLHTSPHLSNIIIHNMALVVSPIDRSEEENVRDMYLRECESLLFDVEDWTDHRNDLYTYEEAKERGSAIAKGLTEDVMTIIMENFEMFDSRVKQGILLSTMYMRKGDLLSLGDGLNKVIQTALTDKDDFVRTTANILKFYPDTQALDLNIDSWSNDFQLLLATIGTSIKSNGFNFHPLEDMLLQPAARTTPNYVSPTYTHCTSTNTRHFSLSTSPSDILSADARHARFKDLVETEERSEQAEAQAAQVVAQKRAGAELQSKSKRVVSPTNNLNNNFPFPPPSSASAPTMARPFSSVPSAAASSSLYTKRPARPSPSAAAGGGLFIKQQKLSHRPGATRPASRVAAPHQVPRGLQRVQKTQMLDFNAATEIEQNTANAFKQAQDEIKAKADAKKAEALEKKMRIANDKRDREEAKKAQRIAAATAVAANAAAAAAAAANAANEASLPKSPTSAPTSPKSPKKSSDHVFAIPALPSNKTKTPPTEKLTTF</sequence>
<accession>A0A8H7UZC7</accession>
<dbReference type="OrthoDB" id="2317425at2759"/>
<dbReference type="InterPro" id="IPR056557">
    <property type="entry name" value="NELF-A_N"/>
</dbReference>
<keyword evidence="1" id="KW-0175">Coiled coil</keyword>
<dbReference type="Pfam" id="PF23553">
    <property type="entry name" value="NELF-A_N"/>
    <property type="match status" value="1"/>
</dbReference>
<feature type="compositionally biased region" description="Low complexity" evidence="2">
    <location>
        <begin position="660"/>
        <end position="672"/>
    </location>
</feature>
<dbReference type="EMBL" id="JAEPRD010000124">
    <property type="protein sequence ID" value="KAG2197648.1"/>
    <property type="molecule type" value="Genomic_DNA"/>
</dbReference>
<protein>
    <recommendedName>
        <fullName evidence="3">NELF-A N-terminal domain-containing protein</fullName>
    </recommendedName>
</protein>
<evidence type="ECO:0000313" key="5">
    <source>
        <dbReference type="Proteomes" id="UP000603453"/>
    </source>
</evidence>
<gene>
    <name evidence="4" type="ORF">INT47_002355</name>
</gene>
<dbReference type="InterPro" id="IPR032675">
    <property type="entry name" value="LRR_dom_sf"/>
</dbReference>
<evidence type="ECO:0000256" key="1">
    <source>
        <dbReference type="SAM" id="Coils"/>
    </source>
</evidence>
<proteinExistence type="predicted"/>
<feature type="coiled-coil region" evidence="1">
    <location>
        <begin position="764"/>
        <end position="791"/>
    </location>
</feature>